<keyword evidence="3" id="KW-0396">Initiation factor</keyword>
<dbReference type="PANTHER" id="PTHR43381:SF20">
    <property type="entry name" value="TRANSLATION INITIATION FACTOR IF-2, MITOCHONDRIAL"/>
    <property type="match status" value="1"/>
</dbReference>
<dbReference type="InterPro" id="IPR036925">
    <property type="entry name" value="TIF_IF2_dom3_sf"/>
</dbReference>
<evidence type="ECO:0000256" key="3">
    <source>
        <dbReference type="ARBA" id="ARBA00022540"/>
    </source>
</evidence>
<feature type="compositionally biased region" description="Low complexity" evidence="10">
    <location>
        <begin position="78"/>
        <end position="89"/>
    </location>
</feature>
<dbReference type="CDD" id="cd03692">
    <property type="entry name" value="mtIF2_IVc"/>
    <property type="match status" value="1"/>
</dbReference>
<keyword evidence="7" id="KW-0496">Mitochondrion</keyword>
<dbReference type="InterPro" id="IPR023115">
    <property type="entry name" value="TIF_IF2_dom3"/>
</dbReference>
<keyword evidence="13" id="KW-1185">Reference proteome</keyword>
<dbReference type="CDD" id="cd01887">
    <property type="entry name" value="IF2_eIF5B"/>
    <property type="match status" value="1"/>
</dbReference>
<dbReference type="PRINTS" id="PR00315">
    <property type="entry name" value="ELONGATNFCT"/>
</dbReference>
<keyword evidence="8" id="KW-0342">GTP-binding</keyword>
<reference evidence="13" key="1">
    <citation type="submission" date="2024-04" db="EMBL/GenBank/DDBJ databases">
        <authorList>
            <person name="Shaw F."/>
            <person name="Minotto A."/>
        </authorList>
    </citation>
    <scope>NUCLEOTIDE SEQUENCE [LARGE SCALE GENOMIC DNA]</scope>
</reference>
<dbReference type="NCBIfam" id="TIGR00231">
    <property type="entry name" value="small_GTP"/>
    <property type="match status" value="1"/>
</dbReference>
<evidence type="ECO:0000256" key="6">
    <source>
        <dbReference type="ARBA" id="ARBA00022946"/>
    </source>
</evidence>
<dbReference type="Pfam" id="PF11987">
    <property type="entry name" value="IF-2"/>
    <property type="match status" value="1"/>
</dbReference>
<dbReference type="InterPro" id="IPR005225">
    <property type="entry name" value="Small_GTP-bd"/>
</dbReference>
<feature type="compositionally biased region" description="Polar residues" evidence="10">
    <location>
        <begin position="90"/>
        <end position="99"/>
    </location>
</feature>
<evidence type="ECO:0000256" key="1">
    <source>
        <dbReference type="ARBA" id="ARBA00004173"/>
    </source>
</evidence>
<dbReference type="SUPFAM" id="SSF52156">
    <property type="entry name" value="Initiation factor IF2/eIF5b, domain 3"/>
    <property type="match status" value="1"/>
</dbReference>
<feature type="region of interest" description="Disordered" evidence="10">
    <location>
        <begin position="1"/>
        <end position="211"/>
    </location>
</feature>
<feature type="compositionally biased region" description="Polar residues" evidence="10">
    <location>
        <begin position="35"/>
        <end position="50"/>
    </location>
</feature>
<dbReference type="SUPFAM" id="SSF52540">
    <property type="entry name" value="P-loop containing nucleoside triphosphate hydrolases"/>
    <property type="match status" value="1"/>
</dbReference>
<evidence type="ECO:0000256" key="2">
    <source>
        <dbReference type="ARBA" id="ARBA00007733"/>
    </source>
</evidence>
<dbReference type="Gene3D" id="3.40.50.300">
    <property type="entry name" value="P-loop containing nucleotide triphosphate hydrolases"/>
    <property type="match status" value="1"/>
</dbReference>
<feature type="compositionally biased region" description="Polar residues" evidence="10">
    <location>
        <begin position="179"/>
        <end position="193"/>
    </location>
</feature>
<dbReference type="Pfam" id="PF00009">
    <property type="entry name" value="GTP_EFTU"/>
    <property type="match status" value="1"/>
</dbReference>
<dbReference type="InterPro" id="IPR000795">
    <property type="entry name" value="T_Tr_GTP-bd_dom"/>
</dbReference>
<feature type="compositionally biased region" description="Basic and acidic residues" evidence="10">
    <location>
        <begin position="116"/>
        <end position="134"/>
    </location>
</feature>
<dbReference type="NCBIfam" id="TIGR00487">
    <property type="entry name" value="IF-2"/>
    <property type="match status" value="1"/>
</dbReference>
<dbReference type="Pfam" id="PF22042">
    <property type="entry name" value="EF-G_D2"/>
    <property type="match status" value="1"/>
</dbReference>
<keyword evidence="5" id="KW-0648">Protein biosynthesis</keyword>
<evidence type="ECO:0000259" key="11">
    <source>
        <dbReference type="PROSITE" id="PS51722"/>
    </source>
</evidence>
<dbReference type="PANTHER" id="PTHR43381">
    <property type="entry name" value="TRANSLATION INITIATION FACTOR IF-2-RELATED"/>
    <property type="match status" value="1"/>
</dbReference>
<feature type="region of interest" description="Disordered" evidence="10">
    <location>
        <begin position="690"/>
        <end position="724"/>
    </location>
</feature>
<evidence type="ECO:0000256" key="5">
    <source>
        <dbReference type="ARBA" id="ARBA00022917"/>
    </source>
</evidence>
<dbReference type="Gene3D" id="3.40.50.10050">
    <property type="entry name" value="Translation initiation factor IF- 2, domain 3"/>
    <property type="match status" value="1"/>
</dbReference>
<keyword evidence="6" id="KW-0809">Transit peptide</keyword>
<name>A0ABP1DEF5_9APHY</name>
<dbReference type="InterPro" id="IPR053905">
    <property type="entry name" value="EF-G-like_DII"/>
</dbReference>
<dbReference type="EMBL" id="OZ037946">
    <property type="protein sequence ID" value="CAL1704982.1"/>
    <property type="molecule type" value="Genomic_DNA"/>
</dbReference>
<dbReference type="InterPro" id="IPR009000">
    <property type="entry name" value="Transl_B-barrel_sf"/>
</dbReference>
<evidence type="ECO:0000256" key="8">
    <source>
        <dbReference type="ARBA" id="ARBA00023134"/>
    </source>
</evidence>
<evidence type="ECO:0000313" key="12">
    <source>
        <dbReference type="EMBL" id="CAL1704982.1"/>
    </source>
</evidence>
<evidence type="ECO:0000256" key="4">
    <source>
        <dbReference type="ARBA" id="ARBA00022741"/>
    </source>
</evidence>
<feature type="compositionally biased region" description="Basic and acidic residues" evidence="10">
    <location>
        <begin position="690"/>
        <end position="707"/>
    </location>
</feature>
<dbReference type="PROSITE" id="PS51722">
    <property type="entry name" value="G_TR_2"/>
    <property type="match status" value="1"/>
</dbReference>
<feature type="domain" description="Tr-type G" evidence="11">
    <location>
        <begin position="396"/>
        <end position="572"/>
    </location>
</feature>
<proteinExistence type="inferred from homology"/>
<dbReference type="Gene3D" id="2.40.30.10">
    <property type="entry name" value="Translation factors"/>
    <property type="match status" value="2"/>
</dbReference>
<dbReference type="SUPFAM" id="SSF50447">
    <property type="entry name" value="Translation proteins"/>
    <property type="match status" value="2"/>
</dbReference>
<dbReference type="InterPro" id="IPR015760">
    <property type="entry name" value="TIF_IF2"/>
</dbReference>
<comment type="subcellular location">
    <subcellularLocation>
        <location evidence="1">Mitochondrion</location>
    </subcellularLocation>
</comment>
<evidence type="ECO:0000256" key="10">
    <source>
        <dbReference type="SAM" id="MobiDB-lite"/>
    </source>
</evidence>
<evidence type="ECO:0000256" key="9">
    <source>
        <dbReference type="ARBA" id="ARBA00044200"/>
    </source>
</evidence>
<sequence length="934" mass="101334">MHHARRSIRVSRPGVRTSATATKPVPRPLGKWELPSQSGTDTTPSSSNVPRPNLSKWGLNAPPSDPVPQREQKTNDASQGGQRTQQGSSLNLSSNTGTGQRFDWQRFKSGSTTGAPRDREQRTSRTADFGRDAVPHSSNSFQRDRPPVSSSSQSQGWKRDPPPTTAGSSSRLDREPAPHQQSNRSQSLQSPKTAPSPDIKAQSKWGLENNRHSVFSEPKLSESVEDEDKAIPAKLPGNHAERLAYESRNANSRLTRINYKDRGSLVAKISQLRMPDEEDLAIPAQSRGRDASTMMKKAKAKKNKVQEVKRVNADVFIPSVVSIANLARLLNVKLDTLQRKMRRAGMEEQTSHDHMLSSDYSSLLAMEFGRNPVVNDEAAFDIHPPPPPVDKSSLPLRPPVVTIMGHVDHGKTTLLDTLRSTSVAKGEAGGITQHIGAFSVPVPATSGGDKRSITFLDTPGHAAFSAMRARGASVTDIVVLVVAADDGIMPQTKEVIELVQKEQDKVGLVVAVNKIDKPDVDIDRVEKMLLAANVLLERFGGDVPCVHVSGLNGEGLDQLVETINAVAEMQDVRAEQKDVVQGYVLESKMQKGLGPVATVLLLRGVMKSGIHLICGTTHAKVRSLTSPSGESVKTVLPGSAAVVSGWKELPNAGDEVLSGSETDIKRAIGNRIRKAEIEASMTDMEAINVNRKEERERREAEENDTRERKRLHASGLTPEAPEVKEERKELTIVVKADVSGSAEAVAQAIMGVGNDIAGTKIIATGVGDVSESDVMRAKAAQGLIVAFGVKVPRAMESLAAGQEVPIVSSTIIYRLLDQVKEHVIKLLPVTYETKVTGEATVLQVFEIQGKNKQKVQVAGCRVTEGVVEKGKMAQVIRNEKTVYEGKLDTLRHLKNDINEAAKGLECGMSLEGFNELRQGDLIQIVNEVERPGEL</sequence>
<dbReference type="Proteomes" id="UP001497453">
    <property type="component" value="Chromosome 3"/>
</dbReference>
<dbReference type="InterPro" id="IPR000178">
    <property type="entry name" value="TF_IF2_bacterial-like"/>
</dbReference>
<evidence type="ECO:0000313" key="13">
    <source>
        <dbReference type="Proteomes" id="UP001497453"/>
    </source>
</evidence>
<dbReference type="InterPro" id="IPR027417">
    <property type="entry name" value="P-loop_NTPase"/>
</dbReference>
<evidence type="ECO:0000256" key="7">
    <source>
        <dbReference type="ARBA" id="ARBA00023128"/>
    </source>
</evidence>
<gene>
    <name evidence="12" type="ORF">GFSPODELE1_LOCUS5224</name>
</gene>
<accession>A0ABP1DEF5</accession>
<protein>
    <recommendedName>
        <fullName evidence="9">Translation initiation factor IF-2, mitochondrial</fullName>
    </recommendedName>
</protein>
<comment type="similarity">
    <text evidence="2">Belongs to the TRAFAC class translation factor GTPase superfamily. Classic translation factor GTPase family. IF-2 subfamily.</text>
</comment>
<keyword evidence="4" id="KW-0547">Nucleotide-binding</keyword>
<organism evidence="12 13">
    <name type="scientific">Somion occarium</name>
    <dbReference type="NCBI Taxonomy" id="3059160"/>
    <lineage>
        <taxon>Eukaryota</taxon>
        <taxon>Fungi</taxon>
        <taxon>Dikarya</taxon>
        <taxon>Basidiomycota</taxon>
        <taxon>Agaricomycotina</taxon>
        <taxon>Agaricomycetes</taxon>
        <taxon>Polyporales</taxon>
        <taxon>Cerrenaceae</taxon>
        <taxon>Somion</taxon>
    </lineage>
</organism>